<name>A0A917QJW6_9NOCA</name>
<dbReference type="Proteomes" id="UP000612956">
    <property type="component" value="Unassembled WGS sequence"/>
</dbReference>
<dbReference type="AlphaFoldDB" id="A0A917QJW6"/>
<protein>
    <submittedName>
        <fullName evidence="1">Uncharacterized protein</fullName>
    </submittedName>
</protein>
<evidence type="ECO:0000313" key="1">
    <source>
        <dbReference type="EMBL" id="GGK53384.1"/>
    </source>
</evidence>
<gene>
    <name evidence="1" type="ORF">GCM10011591_26490</name>
</gene>
<sequence>MFKTDRNYGRQVVSMKYREPDPITRVAARAMLESGITEQIESAIIRLALPDPDGDWVVAQALELLKSNVGKIL</sequence>
<reference evidence="1" key="2">
    <citation type="submission" date="2020-09" db="EMBL/GenBank/DDBJ databases">
        <authorList>
            <person name="Sun Q."/>
            <person name="Zhou Y."/>
        </authorList>
    </citation>
    <scope>NUCLEOTIDE SEQUENCE</scope>
    <source>
        <strain evidence="1">CGMCC 4.7278</strain>
    </source>
</reference>
<proteinExistence type="predicted"/>
<reference evidence="1" key="1">
    <citation type="journal article" date="2014" name="Int. J. Syst. Evol. Microbiol.">
        <title>Complete genome sequence of Corynebacterium casei LMG S-19264T (=DSM 44701T), isolated from a smear-ripened cheese.</title>
        <authorList>
            <consortium name="US DOE Joint Genome Institute (JGI-PGF)"/>
            <person name="Walter F."/>
            <person name="Albersmeier A."/>
            <person name="Kalinowski J."/>
            <person name="Ruckert C."/>
        </authorList>
    </citation>
    <scope>NUCLEOTIDE SEQUENCE</scope>
    <source>
        <strain evidence="1">CGMCC 4.7278</strain>
    </source>
</reference>
<accession>A0A917QJW6</accession>
<evidence type="ECO:0000313" key="2">
    <source>
        <dbReference type="Proteomes" id="UP000612956"/>
    </source>
</evidence>
<organism evidence="1 2">
    <name type="scientific">Nocardia camponoti</name>
    <dbReference type="NCBI Taxonomy" id="1616106"/>
    <lineage>
        <taxon>Bacteria</taxon>
        <taxon>Bacillati</taxon>
        <taxon>Actinomycetota</taxon>
        <taxon>Actinomycetes</taxon>
        <taxon>Mycobacteriales</taxon>
        <taxon>Nocardiaceae</taxon>
        <taxon>Nocardia</taxon>
    </lineage>
</organism>
<keyword evidence="2" id="KW-1185">Reference proteome</keyword>
<dbReference type="RefSeq" id="WP_188829193.1">
    <property type="nucleotide sequence ID" value="NZ_BMMW01000002.1"/>
</dbReference>
<comment type="caution">
    <text evidence="1">The sequence shown here is derived from an EMBL/GenBank/DDBJ whole genome shotgun (WGS) entry which is preliminary data.</text>
</comment>
<dbReference type="EMBL" id="BMMW01000002">
    <property type="protein sequence ID" value="GGK53384.1"/>
    <property type="molecule type" value="Genomic_DNA"/>
</dbReference>